<dbReference type="PANTHER" id="PTHR34954">
    <property type="entry name" value="EXPRESSED PROTEIN"/>
    <property type="match status" value="1"/>
</dbReference>
<name>S8CYV2_9LAMI</name>
<dbReference type="EMBL" id="AUSU01000941">
    <property type="protein sequence ID" value="EPS72170.1"/>
    <property type="molecule type" value="Genomic_DNA"/>
</dbReference>
<dbReference type="AlphaFoldDB" id="S8CYV2"/>
<sequence>MANLKSTMDAAFWDMNVSTPLALDGVSRCIPGEPVPLDASRSSKLLRIQQLSFLGNGFPLGIIPSLSPSPNHKELGSFSLQSLLGKYDAGDWWAGLVGQFRPKKLISSIKAEVSGAEEWEPTLLKDVMRHFLDKSLYAFGLWSQIDLPSSTSLLLSAHKHGERNPFSKKVALYHTARSSKSPLIYHDINLEVAWPDLFMDRKGKYWEVPGSVSLDISSVISDSGLRYHFGIHGNSGTPTSFEPVKGEVPPPSLLPGICSKAAFSYEKTRDFWRSVERKDDDALELIPKRQQIPSPYDVRLKEPHGAVTWIVGSNCEAWVLSRETNKRSRFAADLFCSLSCSFQHGKFTKDYGDLTRIDARLDVASASAVVKRLFNSSEKHSYAPSLPRLNLIFQQQMAGPIVGRVDAMLSPERGGPVLEDLILSLCYSLRLLQSGKVVAWYSPKRREGMIELKMFEF</sequence>
<dbReference type="PANTHER" id="PTHR34954:SF3">
    <property type="entry name" value="EXPRESSED PROTEIN"/>
    <property type="match status" value="1"/>
</dbReference>
<proteinExistence type="predicted"/>
<evidence type="ECO:0000313" key="1">
    <source>
        <dbReference type="EMBL" id="EPS72170.1"/>
    </source>
</evidence>
<accession>S8CYV2</accession>
<dbReference type="Proteomes" id="UP000015453">
    <property type="component" value="Unassembled WGS sequence"/>
</dbReference>
<evidence type="ECO:0008006" key="3">
    <source>
        <dbReference type="Google" id="ProtNLM"/>
    </source>
</evidence>
<evidence type="ECO:0000313" key="2">
    <source>
        <dbReference type="Proteomes" id="UP000015453"/>
    </source>
</evidence>
<dbReference type="GO" id="GO:1990052">
    <property type="term" value="P:ER to chloroplast lipid transport"/>
    <property type="evidence" value="ECO:0007669"/>
    <property type="project" value="InterPro"/>
</dbReference>
<dbReference type="GO" id="GO:0070300">
    <property type="term" value="F:phosphatidic acid binding"/>
    <property type="evidence" value="ECO:0007669"/>
    <property type="project" value="InterPro"/>
</dbReference>
<organism evidence="1 2">
    <name type="scientific">Genlisea aurea</name>
    <dbReference type="NCBI Taxonomy" id="192259"/>
    <lineage>
        <taxon>Eukaryota</taxon>
        <taxon>Viridiplantae</taxon>
        <taxon>Streptophyta</taxon>
        <taxon>Embryophyta</taxon>
        <taxon>Tracheophyta</taxon>
        <taxon>Spermatophyta</taxon>
        <taxon>Magnoliopsida</taxon>
        <taxon>eudicotyledons</taxon>
        <taxon>Gunneridae</taxon>
        <taxon>Pentapetalae</taxon>
        <taxon>asterids</taxon>
        <taxon>lamiids</taxon>
        <taxon>Lamiales</taxon>
        <taxon>Lentibulariaceae</taxon>
        <taxon>Genlisea</taxon>
    </lineage>
</organism>
<dbReference type="GO" id="GO:0009941">
    <property type="term" value="C:chloroplast envelope"/>
    <property type="evidence" value="ECO:0007669"/>
    <property type="project" value="TreeGrafter"/>
</dbReference>
<dbReference type="InterPro" id="IPR044160">
    <property type="entry name" value="TGD4-like"/>
</dbReference>
<reference evidence="1 2" key="1">
    <citation type="journal article" date="2013" name="BMC Genomics">
        <title>The miniature genome of a carnivorous plant Genlisea aurea contains a low number of genes and short non-coding sequences.</title>
        <authorList>
            <person name="Leushkin E.V."/>
            <person name="Sutormin R.A."/>
            <person name="Nabieva E.R."/>
            <person name="Penin A.A."/>
            <person name="Kondrashov A.S."/>
            <person name="Logacheva M.D."/>
        </authorList>
    </citation>
    <scope>NUCLEOTIDE SEQUENCE [LARGE SCALE GENOMIC DNA]</scope>
</reference>
<dbReference type="OrthoDB" id="512148at2759"/>
<dbReference type="GO" id="GO:0034196">
    <property type="term" value="P:acylglycerol transport"/>
    <property type="evidence" value="ECO:0007669"/>
    <property type="project" value="InterPro"/>
</dbReference>
<protein>
    <recommendedName>
        <fullName evidence="3">Protein TRIGALACTOSYLDIACYLGLYCEROL 4, chloroplastic</fullName>
    </recommendedName>
</protein>
<gene>
    <name evidence="1" type="ORF">M569_02584</name>
</gene>
<keyword evidence="2" id="KW-1185">Reference proteome</keyword>
<comment type="caution">
    <text evidence="1">The sequence shown here is derived from an EMBL/GenBank/DDBJ whole genome shotgun (WGS) entry which is preliminary data.</text>
</comment>